<comment type="caution">
    <text evidence="15">The sequence shown here is derived from an EMBL/GenBank/DDBJ whole genome shotgun (WGS) entry which is preliminary data.</text>
</comment>
<keyword evidence="4" id="KW-0288">FMN</keyword>
<keyword evidence="9" id="KW-0067">ATP-binding</keyword>
<evidence type="ECO:0000313" key="15">
    <source>
        <dbReference type="EMBL" id="ODH12552.1"/>
    </source>
</evidence>
<dbReference type="InterPro" id="IPR014729">
    <property type="entry name" value="Rossmann-like_a/b/a_fold"/>
</dbReference>
<accession>A0A1D2J2M7</accession>
<evidence type="ECO:0000256" key="11">
    <source>
        <dbReference type="ARBA" id="ARBA00031871"/>
    </source>
</evidence>
<name>A0A1D2J2M7_PARBR</name>
<evidence type="ECO:0000256" key="4">
    <source>
        <dbReference type="ARBA" id="ARBA00022643"/>
    </source>
</evidence>
<feature type="compositionally biased region" description="Polar residues" evidence="13">
    <location>
        <begin position="61"/>
        <end position="78"/>
    </location>
</feature>
<dbReference type="CDD" id="cd23948">
    <property type="entry name" value="FAD_synthase"/>
    <property type="match status" value="1"/>
</dbReference>
<dbReference type="EMBL" id="LZYO01001086">
    <property type="protein sequence ID" value="ODH12552.1"/>
    <property type="molecule type" value="Genomic_DNA"/>
</dbReference>
<feature type="region of interest" description="Disordered" evidence="13">
    <location>
        <begin position="322"/>
        <end position="364"/>
    </location>
</feature>
<feature type="domain" description="Phosphoadenosine phosphosulphate reductase" evidence="14">
    <location>
        <begin position="149"/>
        <end position="326"/>
    </location>
</feature>
<evidence type="ECO:0000256" key="13">
    <source>
        <dbReference type="SAM" id="MobiDB-lite"/>
    </source>
</evidence>
<dbReference type="Proteomes" id="UP000242814">
    <property type="component" value="Unassembled WGS sequence"/>
</dbReference>
<evidence type="ECO:0000256" key="10">
    <source>
        <dbReference type="ARBA" id="ARBA00031145"/>
    </source>
</evidence>
<evidence type="ECO:0000313" key="16">
    <source>
        <dbReference type="Proteomes" id="UP000242814"/>
    </source>
</evidence>
<dbReference type="VEuPathDB" id="FungiDB:PABG_00987"/>
<feature type="region of interest" description="Disordered" evidence="13">
    <location>
        <begin position="177"/>
        <end position="199"/>
    </location>
</feature>
<dbReference type="FunFam" id="3.40.50.620:FF:000187">
    <property type="entry name" value="Probable FAD synthetase"/>
    <property type="match status" value="1"/>
</dbReference>
<feature type="region of interest" description="Disordered" evidence="13">
    <location>
        <begin position="57"/>
        <end position="78"/>
    </location>
</feature>
<dbReference type="PANTHER" id="PTHR23293">
    <property type="entry name" value="FAD SYNTHETASE-RELATED FMN ADENYLYLTRANSFERASE"/>
    <property type="match status" value="1"/>
</dbReference>
<gene>
    <name evidence="15" type="ORF">ACO22_08152</name>
</gene>
<evidence type="ECO:0000256" key="8">
    <source>
        <dbReference type="ARBA" id="ARBA00022827"/>
    </source>
</evidence>
<dbReference type="GO" id="GO:0006747">
    <property type="term" value="P:FAD biosynthetic process"/>
    <property type="evidence" value="ECO:0007669"/>
    <property type="project" value="TreeGrafter"/>
</dbReference>
<evidence type="ECO:0000256" key="6">
    <source>
        <dbReference type="ARBA" id="ARBA00022695"/>
    </source>
</evidence>
<evidence type="ECO:0000256" key="12">
    <source>
        <dbReference type="ARBA" id="ARBA00049494"/>
    </source>
</evidence>
<dbReference type="PANTHER" id="PTHR23293:SF9">
    <property type="entry name" value="FAD SYNTHASE"/>
    <property type="match status" value="1"/>
</dbReference>
<evidence type="ECO:0000256" key="3">
    <source>
        <dbReference type="ARBA" id="ARBA00022630"/>
    </source>
</evidence>
<reference evidence="15 16" key="1">
    <citation type="submission" date="2016-06" db="EMBL/GenBank/DDBJ databases">
        <authorList>
            <person name="Kjaerup R.B."/>
            <person name="Dalgaard T.S."/>
            <person name="Juul-Madsen H.R."/>
        </authorList>
    </citation>
    <scope>NUCLEOTIDE SEQUENCE [LARGE SCALE GENOMIC DNA]</scope>
    <source>
        <strain evidence="15 16">Pb300</strain>
    </source>
</reference>
<evidence type="ECO:0000256" key="2">
    <source>
        <dbReference type="ARBA" id="ARBA00012393"/>
    </source>
</evidence>
<dbReference type="Pfam" id="PF01507">
    <property type="entry name" value="PAPS_reduct"/>
    <property type="match status" value="1"/>
</dbReference>
<proteinExistence type="predicted"/>
<keyword evidence="7" id="KW-0547">Nucleotide-binding</keyword>
<dbReference type="GO" id="GO:0003919">
    <property type="term" value="F:FMN adenylyltransferase activity"/>
    <property type="evidence" value="ECO:0007669"/>
    <property type="project" value="UniProtKB-EC"/>
</dbReference>
<keyword evidence="8" id="KW-0274">FAD</keyword>
<dbReference type="EC" id="2.7.7.2" evidence="2"/>
<keyword evidence="5" id="KW-0808">Transferase</keyword>
<comment type="pathway">
    <text evidence="1">Cofactor biosynthesis; FAD biosynthesis; FAD from FMN: step 1/1.</text>
</comment>
<dbReference type="Gene3D" id="3.40.50.620">
    <property type="entry name" value="HUPs"/>
    <property type="match status" value="1"/>
</dbReference>
<dbReference type="AlphaFoldDB" id="A0A1D2J2M7"/>
<evidence type="ECO:0000256" key="5">
    <source>
        <dbReference type="ARBA" id="ARBA00022679"/>
    </source>
</evidence>
<dbReference type="GO" id="GO:0005524">
    <property type="term" value="F:ATP binding"/>
    <property type="evidence" value="ECO:0007669"/>
    <property type="project" value="UniProtKB-KW"/>
</dbReference>
<protein>
    <recommendedName>
        <fullName evidence="2">FAD synthase</fullName>
        <ecNumber evidence="2">2.7.7.2</ecNumber>
    </recommendedName>
    <alternativeName>
        <fullName evidence="10">FAD pyrophosphorylase</fullName>
    </alternativeName>
    <alternativeName>
        <fullName evidence="11">FMN adenylyltransferase</fullName>
    </alternativeName>
</protein>
<organism evidence="15 16">
    <name type="scientific">Paracoccidioides brasiliensis</name>
    <dbReference type="NCBI Taxonomy" id="121759"/>
    <lineage>
        <taxon>Eukaryota</taxon>
        <taxon>Fungi</taxon>
        <taxon>Dikarya</taxon>
        <taxon>Ascomycota</taxon>
        <taxon>Pezizomycotina</taxon>
        <taxon>Eurotiomycetes</taxon>
        <taxon>Eurotiomycetidae</taxon>
        <taxon>Onygenales</taxon>
        <taxon>Ajellomycetaceae</taxon>
        <taxon>Paracoccidioides</taxon>
    </lineage>
</organism>
<evidence type="ECO:0000256" key="1">
    <source>
        <dbReference type="ARBA" id="ARBA00004726"/>
    </source>
</evidence>
<sequence length="364" mass="40906">FNIYISINPACGTQLTAMTNSLSSIAAGDRRLPNSVESAKESCISQQNVSISVISTDPRRPSTTNTITAKSQSLSTQAEQPAMHAFKELHEEHSHPPLSTVVARLHEQVSSFLSESHDPTSILHRVQNRTCTSLRVIQEALHRFSLQDLSLSYNGGKDCLVMLILFLASLHPFPAATKTATGDNRKKSSTSSPPSTIPAIYAQPHHPFRSVEDFVASSSHAYHLSLVCYTTNPPHATIRSAFTSYLSLHPQIRAIFVGTRRTDPHGEKLTHFDRTDHGWPDFMRIHPVIDWHYAEIWAFIRHLGIEYCPLYDEGYTSLGGMNDTHPNPKLQIRDQDSGDDQHRKARYRPAYELMDDEEERLGRD</sequence>
<evidence type="ECO:0000259" key="14">
    <source>
        <dbReference type="Pfam" id="PF01507"/>
    </source>
</evidence>
<dbReference type="InterPro" id="IPR002500">
    <property type="entry name" value="PAPS_reduct_dom"/>
</dbReference>
<keyword evidence="6" id="KW-0548">Nucleotidyltransferase</keyword>
<dbReference type="VEuPathDB" id="FungiDB:PADG_03460"/>
<evidence type="ECO:0000256" key="9">
    <source>
        <dbReference type="ARBA" id="ARBA00022840"/>
    </source>
</evidence>
<keyword evidence="3" id="KW-0285">Flavoprotein</keyword>
<feature type="compositionally biased region" description="Basic and acidic residues" evidence="13">
    <location>
        <begin position="331"/>
        <end position="342"/>
    </location>
</feature>
<dbReference type="SUPFAM" id="SSF52402">
    <property type="entry name" value="Adenine nucleotide alpha hydrolases-like"/>
    <property type="match status" value="1"/>
</dbReference>
<feature type="compositionally biased region" description="Acidic residues" evidence="13">
    <location>
        <begin position="353"/>
        <end position="364"/>
    </location>
</feature>
<evidence type="ECO:0000256" key="7">
    <source>
        <dbReference type="ARBA" id="ARBA00022741"/>
    </source>
</evidence>
<feature type="non-terminal residue" evidence="15">
    <location>
        <position position="1"/>
    </location>
</feature>
<comment type="catalytic activity">
    <reaction evidence="12">
        <text>FMN + ATP + H(+) = FAD + diphosphate</text>
        <dbReference type="Rhea" id="RHEA:17237"/>
        <dbReference type="ChEBI" id="CHEBI:15378"/>
        <dbReference type="ChEBI" id="CHEBI:30616"/>
        <dbReference type="ChEBI" id="CHEBI:33019"/>
        <dbReference type="ChEBI" id="CHEBI:57692"/>
        <dbReference type="ChEBI" id="CHEBI:58210"/>
        <dbReference type="EC" id="2.7.7.2"/>
    </reaction>
</comment>